<organism evidence="1 2">
    <name type="scientific">Dorea formicigenerans</name>
    <dbReference type="NCBI Taxonomy" id="39486"/>
    <lineage>
        <taxon>Bacteria</taxon>
        <taxon>Bacillati</taxon>
        <taxon>Bacillota</taxon>
        <taxon>Clostridia</taxon>
        <taxon>Lachnospirales</taxon>
        <taxon>Lachnospiraceae</taxon>
        <taxon>Dorea</taxon>
    </lineage>
</organism>
<dbReference type="Proteomes" id="UP000358366">
    <property type="component" value="Unassembled WGS sequence"/>
</dbReference>
<gene>
    <name evidence="1" type="ORF">DFSSTS7063_02241</name>
</gene>
<dbReference type="AlphaFoldDB" id="A0A564U8J9"/>
<sequence>MIYCMLFSLYKRFIIKKKEPLTGGGLDGFLEAAEQANAIPQPQAWNGIDGLLNGKPFMPEASPADRAAALIELAEKNAPRLGS</sequence>
<proteinExistence type="predicted"/>
<evidence type="ECO:0000313" key="2">
    <source>
        <dbReference type="Proteomes" id="UP000358366"/>
    </source>
</evidence>
<reference evidence="1 2" key="1">
    <citation type="submission" date="2019-07" db="EMBL/GenBank/DDBJ databases">
        <authorList>
            <person name="Hibberd C M."/>
            <person name="Gehrig L. J."/>
            <person name="Chang H.-W."/>
            <person name="Venkatesh S."/>
        </authorList>
    </citation>
    <scope>NUCLEOTIDE SEQUENCE [LARGE SCALE GENOMIC DNA]</scope>
    <source>
        <strain evidence="1">Dorea_formicigenerans_SSTS_Bg7063</strain>
    </source>
</reference>
<dbReference type="EMBL" id="CABHNI010000041">
    <property type="protein sequence ID" value="VUX15826.1"/>
    <property type="molecule type" value="Genomic_DNA"/>
</dbReference>
<name>A0A564U8J9_9FIRM</name>
<evidence type="ECO:0000313" key="1">
    <source>
        <dbReference type="EMBL" id="VUX15826.1"/>
    </source>
</evidence>
<protein>
    <submittedName>
        <fullName evidence="1">Uncharacterized protein</fullName>
    </submittedName>
</protein>
<accession>A0A564U8J9</accession>